<protein>
    <recommendedName>
        <fullName evidence="4">Lipoprotein</fullName>
    </recommendedName>
</protein>
<evidence type="ECO:0000256" key="1">
    <source>
        <dbReference type="SAM" id="SignalP"/>
    </source>
</evidence>
<dbReference type="Proteomes" id="UP000477849">
    <property type="component" value="Unassembled WGS sequence"/>
</dbReference>
<evidence type="ECO:0008006" key="4">
    <source>
        <dbReference type="Google" id="ProtNLM"/>
    </source>
</evidence>
<comment type="caution">
    <text evidence="2">The sequence shown here is derived from an EMBL/GenBank/DDBJ whole genome shotgun (WGS) entry which is preliminary data.</text>
</comment>
<name>A0A6M1RN66_9HYPH</name>
<dbReference type="EMBL" id="JAAKZH010000001">
    <property type="protein sequence ID" value="NGO63004.1"/>
    <property type="molecule type" value="Genomic_DNA"/>
</dbReference>
<feature type="signal peptide" evidence="1">
    <location>
        <begin position="1"/>
        <end position="23"/>
    </location>
</feature>
<reference evidence="2 3" key="1">
    <citation type="submission" date="2020-02" db="EMBL/GenBank/DDBJ databases">
        <title>Genome sequence of the type strain CCBAU10050 of Rhizobium daejeonense.</title>
        <authorList>
            <person name="Gao J."/>
            <person name="Sun J."/>
        </authorList>
    </citation>
    <scope>NUCLEOTIDE SEQUENCE [LARGE SCALE GENOMIC DNA]</scope>
    <source>
        <strain evidence="2 3">CCBAU10050</strain>
    </source>
</reference>
<dbReference type="AlphaFoldDB" id="A0A6M1RN66"/>
<sequence>MNEKRFSMRSALLLAVFPLIALASCQSKPQPSASHGPSPLDIMEKVAVGANRCWIKSGDPAFKAYAMAPELNSFSGKPRILLVRKGSGDIRPLLVVQAEGRPARLDAFGPMMGEPVSSRITSDVNRWARGGKDC</sequence>
<organism evidence="2 3">
    <name type="scientific">Rhizobium daejeonense</name>
    <dbReference type="NCBI Taxonomy" id="240521"/>
    <lineage>
        <taxon>Bacteria</taxon>
        <taxon>Pseudomonadati</taxon>
        <taxon>Pseudomonadota</taxon>
        <taxon>Alphaproteobacteria</taxon>
        <taxon>Hyphomicrobiales</taxon>
        <taxon>Rhizobiaceae</taxon>
        <taxon>Rhizobium/Agrobacterium group</taxon>
        <taxon>Rhizobium</taxon>
    </lineage>
</organism>
<evidence type="ECO:0000313" key="2">
    <source>
        <dbReference type="EMBL" id="NGO63004.1"/>
    </source>
</evidence>
<evidence type="ECO:0000313" key="3">
    <source>
        <dbReference type="Proteomes" id="UP000477849"/>
    </source>
</evidence>
<gene>
    <name evidence="2" type="ORF">G6N76_04915</name>
</gene>
<feature type="chain" id="PRO_5026760015" description="Lipoprotein" evidence="1">
    <location>
        <begin position="24"/>
        <end position="134"/>
    </location>
</feature>
<keyword evidence="3" id="KW-1185">Reference proteome</keyword>
<keyword evidence="1" id="KW-0732">Signal</keyword>
<dbReference type="PROSITE" id="PS51257">
    <property type="entry name" value="PROKAR_LIPOPROTEIN"/>
    <property type="match status" value="1"/>
</dbReference>
<accession>A0A6M1RN66</accession>
<proteinExistence type="predicted"/>